<dbReference type="Pfam" id="PF00941">
    <property type="entry name" value="FAD_binding_5"/>
    <property type="match status" value="1"/>
</dbReference>
<dbReference type="PANTHER" id="PTHR42659:SF2">
    <property type="entry name" value="XANTHINE DEHYDROGENASE SUBUNIT C-RELATED"/>
    <property type="match status" value="1"/>
</dbReference>
<dbReference type="OrthoDB" id="9793944at2"/>
<dbReference type="InterPro" id="IPR051312">
    <property type="entry name" value="Diverse_Substr_Oxidored"/>
</dbReference>
<evidence type="ECO:0000256" key="2">
    <source>
        <dbReference type="ARBA" id="ARBA00022827"/>
    </source>
</evidence>
<dbReference type="Proteomes" id="UP000189818">
    <property type="component" value="Unassembled WGS sequence"/>
</dbReference>
<proteinExistence type="predicted"/>
<dbReference type="GO" id="GO:0071949">
    <property type="term" value="F:FAD binding"/>
    <property type="evidence" value="ECO:0007669"/>
    <property type="project" value="InterPro"/>
</dbReference>
<keyword evidence="6" id="KW-1185">Reference proteome</keyword>
<dbReference type="GO" id="GO:0016491">
    <property type="term" value="F:oxidoreductase activity"/>
    <property type="evidence" value="ECO:0007669"/>
    <property type="project" value="UniProtKB-KW"/>
</dbReference>
<dbReference type="AlphaFoldDB" id="A0A1T5F322"/>
<reference evidence="6" key="1">
    <citation type="submission" date="2017-02" db="EMBL/GenBank/DDBJ databases">
        <authorList>
            <person name="Varghese N."/>
            <person name="Submissions S."/>
        </authorList>
    </citation>
    <scope>NUCLEOTIDE SEQUENCE [LARGE SCALE GENOMIC DNA]</scope>
    <source>
        <strain evidence="6">UM2</strain>
    </source>
</reference>
<dbReference type="Gene3D" id="3.30.43.10">
    <property type="entry name" value="Uridine Diphospho-n-acetylenolpyruvylglucosamine Reductase, domain 2"/>
    <property type="match status" value="1"/>
</dbReference>
<evidence type="ECO:0000313" key="5">
    <source>
        <dbReference type="EMBL" id="SKB90585.1"/>
    </source>
</evidence>
<keyword evidence="2" id="KW-0274">FAD</keyword>
<dbReference type="SUPFAM" id="SSF56176">
    <property type="entry name" value="FAD-binding/transporter-associated domain-like"/>
    <property type="match status" value="1"/>
</dbReference>
<evidence type="ECO:0000313" key="6">
    <source>
        <dbReference type="Proteomes" id="UP000189818"/>
    </source>
</evidence>
<evidence type="ECO:0000256" key="3">
    <source>
        <dbReference type="ARBA" id="ARBA00023002"/>
    </source>
</evidence>
<dbReference type="EMBL" id="FUYM01000008">
    <property type="protein sequence ID" value="SKB90585.1"/>
    <property type="molecule type" value="Genomic_DNA"/>
</dbReference>
<dbReference type="RefSeq" id="WP_079649459.1">
    <property type="nucleotide sequence ID" value="NZ_FUYM01000008.1"/>
</dbReference>
<dbReference type="Gene3D" id="3.30.465.10">
    <property type="match status" value="1"/>
</dbReference>
<keyword evidence="1" id="KW-0285">Flavoprotein</keyword>
<sequence length="262" mass="27120">MDDPVPVPAVPDYFLPATIAEAGDLLARHDGRARLLAGGQTLIPELYRPGGTPAALIDLRRIAELGRIEWRADHVEIGAMVTIAAARAELARAFPVAAPCLGHVANSAVRNRATLGGSLALADPASEISTFLLAHDAGIILAGGELCPVDQLIAGCADAPPFIRAIRLPLPAAHERSGFAEILRRRSGGRSLAMALARLGAGRARLTVSGGTCQPFRIEATDGPALLDALVARSSAFDGPSTRAWALAAARRAIATAENAAC</sequence>
<feature type="domain" description="FAD-binding PCMH-type" evidence="4">
    <location>
        <begin position="6"/>
        <end position="173"/>
    </location>
</feature>
<dbReference type="PROSITE" id="PS51387">
    <property type="entry name" value="FAD_PCMH"/>
    <property type="match status" value="1"/>
</dbReference>
<name>A0A1T5F322_9SPHN</name>
<protein>
    <submittedName>
        <fullName evidence="5">Carbon-monoxide dehydrogenase medium subunit</fullName>
    </submittedName>
</protein>
<dbReference type="STRING" id="439228.SAMN06295920_10889"/>
<dbReference type="InterPro" id="IPR016167">
    <property type="entry name" value="FAD-bd_PCMH_sub1"/>
</dbReference>
<dbReference type="InterPro" id="IPR016166">
    <property type="entry name" value="FAD-bd_PCMH"/>
</dbReference>
<organism evidence="5 6">
    <name type="scientific">Rhizorhabdus histidinilytica</name>
    <dbReference type="NCBI Taxonomy" id="439228"/>
    <lineage>
        <taxon>Bacteria</taxon>
        <taxon>Pseudomonadati</taxon>
        <taxon>Pseudomonadota</taxon>
        <taxon>Alphaproteobacteria</taxon>
        <taxon>Sphingomonadales</taxon>
        <taxon>Sphingomonadaceae</taxon>
        <taxon>Rhizorhabdus</taxon>
    </lineage>
</organism>
<dbReference type="PANTHER" id="PTHR42659">
    <property type="entry name" value="XANTHINE DEHYDROGENASE SUBUNIT C-RELATED"/>
    <property type="match status" value="1"/>
</dbReference>
<gene>
    <name evidence="5" type="ORF">SAMN06295920_10889</name>
</gene>
<dbReference type="InterPro" id="IPR002346">
    <property type="entry name" value="Mopterin_DH_FAD-bd"/>
</dbReference>
<dbReference type="InterPro" id="IPR016169">
    <property type="entry name" value="FAD-bd_PCMH_sub2"/>
</dbReference>
<evidence type="ECO:0000256" key="1">
    <source>
        <dbReference type="ARBA" id="ARBA00022630"/>
    </source>
</evidence>
<dbReference type="InterPro" id="IPR036318">
    <property type="entry name" value="FAD-bd_PCMH-like_sf"/>
</dbReference>
<evidence type="ECO:0000259" key="4">
    <source>
        <dbReference type="PROSITE" id="PS51387"/>
    </source>
</evidence>
<accession>A0A1T5F322</accession>
<keyword evidence="3" id="KW-0560">Oxidoreductase</keyword>